<dbReference type="InterPro" id="IPR000504">
    <property type="entry name" value="RRM_dom"/>
</dbReference>
<evidence type="ECO:0000259" key="4">
    <source>
        <dbReference type="PROSITE" id="PS50102"/>
    </source>
</evidence>
<accession>H8X026</accession>
<dbReference type="InterPro" id="IPR035979">
    <property type="entry name" value="RBD_domain_sf"/>
</dbReference>
<feature type="domain" description="RRM" evidence="4">
    <location>
        <begin position="34"/>
        <end position="112"/>
    </location>
</feature>
<dbReference type="PANTHER" id="PTHR45880">
    <property type="entry name" value="RNA-BINDING MOTIF PROTEIN, X-LINKED 2"/>
    <property type="match status" value="1"/>
</dbReference>
<dbReference type="PROSITE" id="PS50102">
    <property type="entry name" value="RRM"/>
    <property type="match status" value="1"/>
</dbReference>
<dbReference type="SMART" id="SM00360">
    <property type="entry name" value="RRM"/>
    <property type="match status" value="1"/>
</dbReference>
<evidence type="ECO:0000256" key="3">
    <source>
        <dbReference type="SAM" id="MobiDB-lite"/>
    </source>
</evidence>
<reference evidence="5 6" key="1">
    <citation type="journal article" date="2012" name="PLoS ONE">
        <title>Sequence and analysis of the genome of the pathogenic yeast Candida orthopsilosis.</title>
        <authorList>
            <person name="Riccombeni A."/>
            <person name="Vidanes G."/>
            <person name="Proux-Wera E."/>
            <person name="Wolfe K.H."/>
            <person name="Butler G."/>
        </authorList>
    </citation>
    <scope>NUCLEOTIDE SEQUENCE [LARGE SCALE GENOMIC DNA]</scope>
    <source>
        <strain evidence="5 6">Co 90-125</strain>
    </source>
</reference>
<evidence type="ECO:0000313" key="6">
    <source>
        <dbReference type="Proteomes" id="UP000005018"/>
    </source>
</evidence>
<gene>
    <name evidence="5" type="ORF">CORT_0B08320</name>
</gene>
<name>H8X026_CANO9</name>
<dbReference type="SUPFAM" id="SSF54928">
    <property type="entry name" value="RNA-binding domain, RBD"/>
    <property type="match status" value="1"/>
</dbReference>
<evidence type="ECO:0000256" key="1">
    <source>
        <dbReference type="ARBA" id="ARBA00022884"/>
    </source>
</evidence>
<dbReference type="GO" id="GO:0071011">
    <property type="term" value="C:precatalytic spliceosome"/>
    <property type="evidence" value="ECO:0007669"/>
    <property type="project" value="TreeGrafter"/>
</dbReference>
<dbReference type="Pfam" id="PF00076">
    <property type="entry name" value="RRM_1"/>
    <property type="match status" value="1"/>
</dbReference>
<evidence type="ECO:0000313" key="5">
    <source>
        <dbReference type="EMBL" id="CCG22537.1"/>
    </source>
</evidence>
<protein>
    <submittedName>
        <fullName evidence="5">U2 snRNP protein</fullName>
    </submittedName>
</protein>
<dbReference type="RefSeq" id="XP_003867973.1">
    <property type="nucleotide sequence ID" value="XM_003867925.1"/>
</dbReference>
<dbReference type="PANTHER" id="PTHR45880:SF1">
    <property type="entry name" value="RNA-BINDING MOTIF PROTEIN, X-LINKED 2"/>
    <property type="match status" value="1"/>
</dbReference>
<dbReference type="AlphaFoldDB" id="H8X026"/>
<dbReference type="EMBL" id="HE681720">
    <property type="protein sequence ID" value="CCG22537.1"/>
    <property type="molecule type" value="Genomic_DNA"/>
</dbReference>
<feature type="compositionally biased region" description="Basic and acidic residues" evidence="3">
    <location>
        <begin position="157"/>
        <end position="174"/>
    </location>
</feature>
<organism evidence="5 6">
    <name type="scientific">Candida orthopsilosis (strain 90-125)</name>
    <name type="common">Yeast</name>
    <dbReference type="NCBI Taxonomy" id="1136231"/>
    <lineage>
        <taxon>Eukaryota</taxon>
        <taxon>Fungi</taxon>
        <taxon>Dikarya</taxon>
        <taxon>Ascomycota</taxon>
        <taxon>Saccharomycotina</taxon>
        <taxon>Pichiomycetes</taxon>
        <taxon>Debaryomycetaceae</taxon>
        <taxon>Candida/Lodderomyces clade</taxon>
        <taxon>Candida</taxon>
    </lineage>
</organism>
<dbReference type="Proteomes" id="UP000005018">
    <property type="component" value="Chromosome 2"/>
</dbReference>
<dbReference type="GeneID" id="14538824"/>
<feature type="compositionally biased region" description="Basic residues" evidence="3">
    <location>
        <begin position="221"/>
        <end position="240"/>
    </location>
</feature>
<dbReference type="InterPro" id="IPR012677">
    <property type="entry name" value="Nucleotide-bd_a/b_plait_sf"/>
</dbReference>
<feature type="region of interest" description="Disordered" evidence="3">
    <location>
        <begin position="157"/>
        <end position="269"/>
    </location>
</feature>
<dbReference type="eggNOG" id="KOG0126">
    <property type="taxonomic scope" value="Eukaryota"/>
</dbReference>
<keyword evidence="6" id="KW-1185">Reference proteome</keyword>
<dbReference type="OrthoDB" id="2573941at2759"/>
<dbReference type="GO" id="GO:0005686">
    <property type="term" value="C:U2 snRNP"/>
    <property type="evidence" value="ECO:0007669"/>
    <property type="project" value="TreeGrafter"/>
</dbReference>
<dbReference type="Gene3D" id="3.30.70.330">
    <property type="match status" value="1"/>
</dbReference>
<evidence type="ECO:0000256" key="2">
    <source>
        <dbReference type="PROSITE-ProRule" id="PRU00176"/>
    </source>
</evidence>
<proteinExistence type="predicted"/>
<dbReference type="GO" id="GO:0071013">
    <property type="term" value="C:catalytic step 2 spliceosome"/>
    <property type="evidence" value="ECO:0007669"/>
    <property type="project" value="TreeGrafter"/>
</dbReference>
<dbReference type="HOGENOM" id="CLU_045495_2_2_1"/>
<feature type="compositionally biased region" description="Basic and acidic residues" evidence="3">
    <location>
        <begin position="241"/>
        <end position="269"/>
    </location>
</feature>
<keyword evidence="1 2" id="KW-0694">RNA-binding</keyword>
<dbReference type="InterPro" id="IPR051847">
    <property type="entry name" value="RNA_proc/Spliceosome_comp"/>
</dbReference>
<dbReference type="GO" id="GO:0000398">
    <property type="term" value="P:mRNA splicing, via spliceosome"/>
    <property type="evidence" value="ECO:0007669"/>
    <property type="project" value="TreeGrafter"/>
</dbReference>
<dbReference type="GO" id="GO:0003723">
    <property type="term" value="F:RNA binding"/>
    <property type="evidence" value="ECO:0007669"/>
    <property type="project" value="UniProtKB-UniRule"/>
</dbReference>
<dbReference type="KEGG" id="cot:CORT_0B08320"/>
<sequence>MNKIKQINQINQKELASNTTSYKSSWHYEYRDTNYIFISNIPHSIKPHDLVIIFSQYGIPTHLNLVKNHETGGHRGFAFLKYANFKSCILAIDNFNGIKIGDRMLHVDHSYYKLRRGEKEDDYLIDYDGVRRQMEENSQREEKNVKLIENGEESEPKAIEYKFKSEEKNESKGDENDDFIDPMQNVEKTGDQKVGNDEEDDEFVDPMQQFITEPKKESREKKHKSHRSSRHRSHRSHKPRDKSPSYRTDRDRSPTREKKRKEEPRSENE</sequence>